<dbReference type="InterPro" id="IPR017972">
    <property type="entry name" value="Cyt_P450_CS"/>
</dbReference>
<dbReference type="PRINTS" id="PR00385">
    <property type="entry name" value="P450"/>
</dbReference>
<dbReference type="InterPro" id="IPR036396">
    <property type="entry name" value="Cyt_P450_sf"/>
</dbReference>
<organism evidence="9 10">
    <name type="scientific">Coptis chinensis</name>
    <dbReference type="NCBI Taxonomy" id="261450"/>
    <lineage>
        <taxon>Eukaryota</taxon>
        <taxon>Viridiplantae</taxon>
        <taxon>Streptophyta</taxon>
        <taxon>Embryophyta</taxon>
        <taxon>Tracheophyta</taxon>
        <taxon>Spermatophyta</taxon>
        <taxon>Magnoliopsida</taxon>
        <taxon>Ranunculales</taxon>
        <taxon>Ranunculaceae</taxon>
        <taxon>Coptidoideae</taxon>
        <taxon>Coptis</taxon>
    </lineage>
</organism>
<comment type="cofactor">
    <cofactor evidence="5">
        <name>heme</name>
        <dbReference type="ChEBI" id="CHEBI:30413"/>
    </cofactor>
</comment>
<dbReference type="SUPFAM" id="SSF48264">
    <property type="entry name" value="Cytochrome P450"/>
    <property type="match status" value="1"/>
</dbReference>
<dbReference type="InterPro" id="IPR002401">
    <property type="entry name" value="Cyt_P450_E_grp-I"/>
</dbReference>
<evidence type="ECO:0000256" key="8">
    <source>
        <dbReference type="SAM" id="Phobius"/>
    </source>
</evidence>
<dbReference type="EMBL" id="JADFTS010000007">
    <property type="protein sequence ID" value="KAF9595794.1"/>
    <property type="molecule type" value="Genomic_DNA"/>
</dbReference>
<feature type="compositionally biased region" description="Basic and acidic residues" evidence="7">
    <location>
        <begin position="239"/>
        <end position="249"/>
    </location>
</feature>
<sequence>MHEEQAASAMEIQYLIALVLVILFISYKLAHTKHHHKNLPPGPRSLPIVGHFHLLVSKPMHIAIDKFIQKYGPILYLKFGFRPVLVLSSPTALKECFTKNDIIFANRPQMLLSKFLKTYDSIPMSQYCDCWRNLCRLTTTEIFCTSGLDRVLGTKPFFGEEEIIDPEEGKDKLDELRSIFLPNKILFGAGDFFPFLKWIDRWTVEKIMMKLFRKRDKFMQTMIDDVRSRRSTSSGLSSTKEDTREERENKGSMMDVLFTLQEAESEHYTDDVIKGVILVMFGTGIETSTTTMEWAMALLLNHPEVLKKATDEIDLNVGYERLLNESDFVKLPYLQNIIYETLRMCSLQPFLAPHESTEDCTIGGYDIPKGTMLLVNQWALHKDSRVWSEPTMFKPERFEKGNEENDGIKWIPFGEGRRACPGDGLAMRTMGMMLGVWIQCFDWERLGGEMVDMSIGERCIMSKAKPLEAMSKPKAALLNVLSQI</sequence>
<evidence type="ECO:0008006" key="11">
    <source>
        <dbReference type="Google" id="ProtNLM"/>
    </source>
</evidence>
<comment type="caution">
    <text evidence="9">The sequence shown here is derived from an EMBL/GenBank/DDBJ whole genome shotgun (WGS) entry which is preliminary data.</text>
</comment>
<dbReference type="PRINTS" id="PR00463">
    <property type="entry name" value="EP450I"/>
</dbReference>
<feature type="binding site" description="axial binding residue" evidence="5">
    <location>
        <position position="420"/>
    </location>
    <ligand>
        <name>heme</name>
        <dbReference type="ChEBI" id="CHEBI:30413"/>
    </ligand>
    <ligandPart>
        <name>Fe</name>
        <dbReference type="ChEBI" id="CHEBI:18248"/>
    </ligandPart>
</feature>
<accession>A0A835LLE3</accession>
<comment type="similarity">
    <text evidence="6">Belongs to the cytochrome P450 family.</text>
</comment>
<dbReference type="Gene3D" id="1.10.630.10">
    <property type="entry name" value="Cytochrome P450"/>
    <property type="match status" value="1"/>
</dbReference>
<evidence type="ECO:0000256" key="7">
    <source>
        <dbReference type="SAM" id="MobiDB-lite"/>
    </source>
</evidence>
<dbReference type="PANTHER" id="PTHR47947">
    <property type="entry name" value="CYTOCHROME P450 82C3-RELATED"/>
    <property type="match status" value="1"/>
</dbReference>
<dbReference type="OrthoDB" id="2789670at2759"/>
<dbReference type="AlphaFoldDB" id="A0A835LLE3"/>
<dbReference type="PROSITE" id="PS00086">
    <property type="entry name" value="CYTOCHROME_P450"/>
    <property type="match status" value="1"/>
</dbReference>
<name>A0A835LLE3_9MAGN</name>
<keyword evidence="2 5" id="KW-0479">Metal-binding</keyword>
<keyword evidence="10" id="KW-1185">Reference proteome</keyword>
<evidence type="ECO:0000313" key="9">
    <source>
        <dbReference type="EMBL" id="KAF9595794.1"/>
    </source>
</evidence>
<keyword evidence="8" id="KW-0472">Membrane</keyword>
<dbReference type="Pfam" id="PF00067">
    <property type="entry name" value="p450"/>
    <property type="match status" value="2"/>
</dbReference>
<reference evidence="9 10" key="1">
    <citation type="submission" date="2020-10" db="EMBL/GenBank/DDBJ databases">
        <title>The Coptis chinensis genome and diversification of protoberbering-type alkaloids.</title>
        <authorList>
            <person name="Wang B."/>
            <person name="Shu S."/>
            <person name="Song C."/>
            <person name="Liu Y."/>
        </authorList>
    </citation>
    <scope>NUCLEOTIDE SEQUENCE [LARGE SCALE GENOMIC DNA]</scope>
    <source>
        <strain evidence="9">HL-2020</strain>
        <tissue evidence="9">Leaf</tissue>
    </source>
</reference>
<evidence type="ECO:0000256" key="2">
    <source>
        <dbReference type="ARBA" id="ARBA00022723"/>
    </source>
</evidence>
<evidence type="ECO:0000313" key="10">
    <source>
        <dbReference type="Proteomes" id="UP000631114"/>
    </source>
</evidence>
<feature type="region of interest" description="Disordered" evidence="7">
    <location>
        <begin position="229"/>
        <end position="249"/>
    </location>
</feature>
<dbReference type="GO" id="GO:0020037">
    <property type="term" value="F:heme binding"/>
    <property type="evidence" value="ECO:0007669"/>
    <property type="project" value="InterPro"/>
</dbReference>
<keyword evidence="3 6" id="KW-0560">Oxidoreductase</keyword>
<dbReference type="GO" id="GO:0004497">
    <property type="term" value="F:monooxygenase activity"/>
    <property type="evidence" value="ECO:0007669"/>
    <property type="project" value="UniProtKB-KW"/>
</dbReference>
<keyword evidence="4 5" id="KW-0408">Iron</keyword>
<dbReference type="GO" id="GO:0016705">
    <property type="term" value="F:oxidoreductase activity, acting on paired donors, with incorporation or reduction of molecular oxygen"/>
    <property type="evidence" value="ECO:0007669"/>
    <property type="project" value="InterPro"/>
</dbReference>
<protein>
    <recommendedName>
        <fullName evidence="11">Cytochrome P450</fullName>
    </recommendedName>
</protein>
<evidence type="ECO:0000256" key="5">
    <source>
        <dbReference type="PIRSR" id="PIRSR602401-1"/>
    </source>
</evidence>
<dbReference type="InterPro" id="IPR001128">
    <property type="entry name" value="Cyt_P450"/>
</dbReference>
<dbReference type="GO" id="GO:0005506">
    <property type="term" value="F:iron ion binding"/>
    <property type="evidence" value="ECO:0007669"/>
    <property type="project" value="InterPro"/>
</dbReference>
<keyword evidence="1 5" id="KW-0349">Heme</keyword>
<evidence type="ECO:0000256" key="4">
    <source>
        <dbReference type="ARBA" id="ARBA00023004"/>
    </source>
</evidence>
<evidence type="ECO:0000256" key="1">
    <source>
        <dbReference type="ARBA" id="ARBA00022617"/>
    </source>
</evidence>
<dbReference type="InterPro" id="IPR050651">
    <property type="entry name" value="Plant_Cytochrome_P450_Monoox"/>
</dbReference>
<dbReference type="Proteomes" id="UP000631114">
    <property type="component" value="Unassembled WGS sequence"/>
</dbReference>
<keyword evidence="8" id="KW-1133">Transmembrane helix</keyword>
<feature type="transmembrane region" description="Helical" evidence="8">
    <location>
        <begin position="12"/>
        <end position="30"/>
    </location>
</feature>
<dbReference type="GO" id="GO:0044550">
    <property type="term" value="P:secondary metabolite biosynthetic process"/>
    <property type="evidence" value="ECO:0007669"/>
    <property type="project" value="UniProtKB-ARBA"/>
</dbReference>
<keyword evidence="6" id="KW-0503">Monooxygenase</keyword>
<keyword evidence="8" id="KW-0812">Transmembrane</keyword>
<dbReference type="PANTHER" id="PTHR47947:SF13">
    <property type="entry name" value="CYTOCHROME P450, FAMILY 81, SUBFAMILY K, POLYPEPTIDE 1-RELATED"/>
    <property type="match status" value="1"/>
</dbReference>
<gene>
    <name evidence="9" type="ORF">IFM89_004196</name>
</gene>
<proteinExistence type="inferred from homology"/>
<evidence type="ECO:0000256" key="6">
    <source>
        <dbReference type="RuleBase" id="RU000461"/>
    </source>
</evidence>
<evidence type="ECO:0000256" key="3">
    <source>
        <dbReference type="ARBA" id="ARBA00023002"/>
    </source>
</evidence>